<dbReference type="EMBL" id="OMKW01000001">
    <property type="protein sequence ID" value="SPF28363.1"/>
    <property type="molecule type" value="Genomic_DNA"/>
</dbReference>
<accession>A0A2R8A808</accession>
<dbReference type="AlphaFoldDB" id="A0A2R8A808"/>
<reference evidence="3 4" key="1">
    <citation type="submission" date="2018-03" db="EMBL/GenBank/DDBJ databases">
        <authorList>
            <person name="Keele B.F."/>
        </authorList>
    </citation>
    <scope>NUCLEOTIDE SEQUENCE [LARGE SCALE GENOMIC DNA]</scope>
    <source>
        <strain evidence="3 4">CeCT 8812</strain>
    </source>
</reference>
<comment type="subcellular location">
    <subcellularLocation>
        <location evidence="1">Cell envelope</location>
    </subcellularLocation>
</comment>
<dbReference type="InterPro" id="IPR012480">
    <property type="entry name" value="Hepar_II_III_C"/>
</dbReference>
<dbReference type="Gene3D" id="2.70.98.70">
    <property type="match status" value="1"/>
</dbReference>
<dbReference type="Pfam" id="PF07940">
    <property type="entry name" value="Hepar_II_III_C"/>
    <property type="match status" value="1"/>
</dbReference>
<protein>
    <recommendedName>
        <fullName evidence="2">Heparinase II/III-like C-terminal domain-containing protein</fullName>
    </recommendedName>
</protein>
<gene>
    <name evidence="3" type="ORF">POI8812_00661</name>
</gene>
<evidence type="ECO:0000313" key="3">
    <source>
        <dbReference type="EMBL" id="SPF28363.1"/>
    </source>
</evidence>
<keyword evidence="4" id="KW-1185">Reference proteome</keyword>
<evidence type="ECO:0000259" key="2">
    <source>
        <dbReference type="Pfam" id="PF07940"/>
    </source>
</evidence>
<organism evidence="3 4">
    <name type="scientific">Pontivivens insulae</name>
    <dbReference type="NCBI Taxonomy" id="1639689"/>
    <lineage>
        <taxon>Bacteria</taxon>
        <taxon>Pseudomonadati</taxon>
        <taxon>Pseudomonadota</taxon>
        <taxon>Alphaproteobacteria</taxon>
        <taxon>Rhodobacterales</taxon>
        <taxon>Paracoccaceae</taxon>
        <taxon>Pontivivens</taxon>
    </lineage>
</organism>
<name>A0A2R8A808_9RHOB</name>
<dbReference type="GO" id="GO:0016829">
    <property type="term" value="F:lyase activity"/>
    <property type="evidence" value="ECO:0007669"/>
    <property type="project" value="InterPro"/>
</dbReference>
<sequence>MARPTLRNRLSAADNRVQALRSAFASKVKAIRSQPEPRRIGDAALARQMKAGLFQLGGEMIEAGPRGIWNLPEPSEAAKLEAQGFVWLDDLAAAGDDASRALAQDWVWEWIERFGAAKGPGWYPDITGRRLIRWIVHAPFLLKGQEATASHLFFKSLGRQTGYLNHAWDDAADGLPRFEALTGLIYAAISLEGAESALKSARRGLAKACGVIGPDGTIPSRSPEELLEIFTLLVWVADAQRAAGHAPEGTHLDAITRCAPALRALRMGDGALARFHGGGRGAEGALDQALLDSRERAGQRPATAMGYSRISAGRTVVILDGGPMPSDPFRAHAGTLAFEMSSGRRQMIVNQGPGDRFGEDWRKAARETAAHTTLEVANRAMADFGDVQRFGSAEATPMINGPTTVAVEQTRDPSGHWVLGTHDGYSNRSGLIHSRRLFLSPAGDELRGEDTLSAQSSRERARFAKERQAAPIPFAIRFHLHPEVEATLDLGGEAVSLTLKSGEVWVFRQSGGEIGLSNSTYLDSRRVNPRLSQQIVVTGAAMDYSTRVNWVLRRIDGGSTAIRDVVPDLSDD</sequence>
<feature type="domain" description="Heparinase II/III-like C-terminal" evidence="2">
    <location>
        <begin position="300"/>
        <end position="550"/>
    </location>
</feature>
<proteinExistence type="predicted"/>
<dbReference type="InterPro" id="IPR008929">
    <property type="entry name" value="Chondroitin_lyas"/>
</dbReference>
<dbReference type="Gene3D" id="1.50.10.100">
    <property type="entry name" value="Chondroitin AC/alginate lyase"/>
    <property type="match status" value="1"/>
</dbReference>
<evidence type="ECO:0000256" key="1">
    <source>
        <dbReference type="ARBA" id="ARBA00004196"/>
    </source>
</evidence>
<dbReference type="GO" id="GO:0030313">
    <property type="term" value="C:cell envelope"/>
    <property type="evidence" value="ECO:0007669"/>
    <property type="project" value="UniProtKB-SubCell"/>
</dbReference>
<evidence type="ECO:0000313" key="4">
    <source>
        <dbReference type="Proteomes" id="UP000244932"/>
    </source>
</evidence>
<dbReference type="OrthoDB" id="9787373at2"/>
<dbReference type="Proteomes" id="UP000244932">
    <property type="component" value="Unassembled WGS sequence"/>
</dbReference>
<dbReference type="RefSeq" id="WP_108781075.1">
    <property type="nucleotide sequence ID" value="NZ_OMKW01000001.1"/>
</dbReference>